<evidence type="ECO:0000313" key="1">
    <source>
        <dbReference type="EMBL" id="KAJ0083385.1"/>
    </source>
</evidence>
<sequence>MSSLRHKSSSSQRGTRKDDDEALVSDVEIAQQWGAIEGLSTFDRFKAPLFDKEGEGKVVDGEGTRVVDVTKLGLVERRFTQSQS</sequence>
<gene>
    <name evidence="1" type="ORF">Patl1_30339</name>
</gene>
<name>A0ACC1AB23_9ROSI</name>
<dbReference type="EMBL" id="CM047907">
    <property type="protein sequence ID" value="KAJ0083385.1"/>
    <property type="molecule type" value="Genomic_DNA"/>
</dbReference>
<keyword evidence="2" id="KW-1185">Reference proteome</keyword>
<dbReference type="Proteomes" id="UP001164250">
    <property type="component" value="Chromosome 11"/>
</dbReference>
<protein>
    <submittedName>
        <fullName evidence="1">Uncharacterized protein</fullName>
    </submittedName>
</protein>
<comment type="caution">
    <text evidence="1">The sequence shown here is derived from an EMBL/GenBank/DDBJ whole genome shotgun (WGS) entry which is preliminary data.</text>
</comment>
<evidence type="ECO:0000313" key="2">
    <source>
        <dbReference type="Proteomes" id="UP001164250"/>
    </source>
</evidence>
<proteinExistence type="predicted"/>
<reference evidence="2" key="1">
    <citation type="journal article" date="2023" name="G3 (Bethesda)">
        <title>Genome assembly and association tests identify interacting loci associated with vigor, precocity, and sex in interspecific pistachio rootstocks.</title>
        <authorList>
            <person name="Palmer W."/>
            <person name="Jacygrad E."/>
            <person name="Sagayaradj S."/>
            <person name="Cavanaugh K."/>
            <person name="Han R."/>
            <person name="Bertier L."/>
            <person name="Beede B."/>
            <person name="Kafkas S."/>
            <person name="Golino D."/>
            <person name="Preece J."/>
            <person name="Michelmore R."/>
        </authorList>
    </citation>
    <scope>NUCLEOTIDE SEQUENCE [LARGE SCALE GENOMIC DNA]</scope>
</reference>
<organism evidence="1 2">
    <name type="scientific">Pistacia atlantica</name>
    <dbReference type="NCBI Taxonomy" id="434234"/>
    <lineage>
        <taxon>Eukaryota</taxon>
        <taxon>Viridiplantae</taxon>
        <taxon>Streptophyta</taxon>
        <taxon>Embryophyta</taxon>
        <taxon>Tracheophyta</taxon>
        <taxon>Spermatophyta</taxon>
        <taxon>Magnoliopsida</taxon>
        <taxon>eudicotyledons</taxon>
        <taxon>Gunneridae</taxon>
        <taxon>Pentapetalae</taxon>
        <taxon>rosids</taxon>
        <taxon>malvids</taxon>
        <taxon>Sapindales</taxon>
        <taxon>Anacardiaceae</taxon>
        <taxon>Pistacia</taxon>
    </lineage>
</organism>
<accession>A0ACC1AB23</accession>